<feature type="transmembrane region" description="Helical" evidence="8">
    <location>
        <begin position="193"/>
        <end position="214"/>
    </location>
</feature>
<feature type="transmembrane region" description="Helical" evidence="8">
    <location>
        <begin position="169"/>
        <end position="187"/>
    </location>
</feature>
<name>A0A1H9DQI3_9BACI</name>
<keyword evidence="7 8" id="KW-0472">Membrane</keyword>
<dbReference type="RefSeq" id="WP_091773053.1">
    <property type="nucleotide sequence ID" value="NZ_CAESCL010000001.1"/>
</dbReference>
<keyword evidence="5 8" id="KW-0812">Transmembrane</keyword>
<evidence type="ECO:0000256" key="6">
    <source>
        <dbReference type="ARBA" id="ARBA00022989"/>
    </source>
</evidence>
<dbReference type="OrthoDB" id="554695at2"/>
<evidence type="ECO:0000313" key="10">
    <source>
        <dbReference type="Proteomes" id="UP000199427"/>
    </source>
</evidence>
<feature type="transmembrane region" description="Helical" evidence="8">
    <location>
        <begin position="97"/>
        <end position="114"/>
    </location>
</feature>
<proteinExistence type="inferred from homology"/>
<reference evidence="9 10" key="1">
    <citation type="submission" date="2016-10" db="EMBL/GenBank/DDBJ databases">
        <authorList>
            <person name="de Groot N.N."/>
        </authorList>
    </citation>
    <scope>NUCLEOTIDE SEQUENCE [LARGE SCALE GENOMIC DNA]</scope>
    <source>
        <strain evidence="9 10">DSM 21633</strain>
    </source>
</reference>
<dbReference type="InterPro" id="IPR052017">
    <property type="entry name" value="TSUP"/>
</dbReference>
<dbReference type="GO" id="GO:0005886">
    <property type="term" value="C:plasma membrane"/>
    <property type="evidence" value="ECO:0007669"/>
    <property type="project" value="UniProtKB-SubCell"/>
</dbReference>
<protein>
    <recommendedName>
        <fullName evidence="8">Probable membrane transporter protein</fullName>
    </recommendedName>
</protein>
<dbReference type="Proteomes" id="UP000199427">
    <property type="component" value="Unassembled WGS sequence"/>
</dbReference>
<evidence type="ECO:0000256" key="7">
    <source>
        <dbReference type="ARBA" id="ARBA00023136"/>
    </source>
</evidence>
<dbReference type="PANTHER" id="PTHR30269:SF0">
    <property type="entry name" value="MEMBRANE TRANSPORTER PROTEIN YFCA-RELATED"/>
    <property type="match status" value="1"/>
</dbReference>
<dbReference type="EMBL" id="FOES01000007">
    <property type="protein sequence ID" value="SEQ15776.1"/>
    <property type="molecule type" value="Genomic_DNA"/>
</dbReference>
<evidence type="ECO:0000256" key="3">
    <source>
        <dbReference type="ARBA" id="ARBA00022448"/>
    </source>
</evidence>
<dbReference type="InterPro" id="IPR002781">
    <property type="entry name" value="TM_pro_TauE-like"/>
</dbReference>
<evidence type="ECO:0000256" key="4">
    <source>
        <dbReference type="ARBA" id="ARBA00022475"/>
    </source>
</evidence>
<keyword evidence="3" id="KW-0813">Transport</keyword>
<evidence type="ECO:0000256" key="8">
    <source>
        <dbReference type="RuleBase" id="RU363041"/>
    </source>
</evidence>
<evidence type="ECO:0000256" key="5">
    <source>
        <dbReference type="ARBA" id="ARBA00022692"/>
    </source>
</evidence>
<comment type="similarity">
    <text evidence="2 8">Belongs to the 4-toluene sulfonate uptake permease (TSUP) (TC 2.A.102) family.</text>
</comment>
<feature type="transmembrane region" description="Helical" evidence="8">
    <location>
        <begin position="134"/>
        <end position="157"/>
    </location>
</feature>
<evidence type="ECO:0000256" key="1">
    <source>
        <dbReference type="ARBA" id="ARBA00004651"/>
    </source>
</evidence>
<comment type="subcellular location">
    <subcellularLocation>
        <location evidence="1 8">Cell membrane</location>
        <topology evidence="1 8">Multi-pass membrane protein</topology>
    </subcellularLocation>
</comment>
<accession>A0A1H9DQI3</accession>
<keyword evidence="10" id="KW-1185">Reference proteome</keyword>
<dbReference type="Pfam" id="PF01925">
    <property type="entry name" value="TauE"/>
    <property type="match status" value="1"/>
</dbReference>
<sequence>MEFLLIYCIGVLATTLGTLAGGGGLISLPSMLVLGVPVHSAIGANKVANTISSLQGFYLVYRQKGVTIQEGLKILPISLLGGVTGGLVAASLSPDMMYKVAIVLLVVAFIFSFIGKSNFSGQQPFRATKKSTPLLYSIGIYDGMFGPGQGTLMLYLFSYLNIAYYRAVGLVRVATFASCFGASISYISTGRIIWPLTIALLLGSLTGSQLGVRIAGKLKPKHVKPLLRLVTAALIIHIFIDNVIL</sequence>
<evidence type="ECO:0000256" key="2">
    <source>
        <dbReference type="ARBA" id="ARBA00009142"/>
    </source>
</evidence>
<organism evidence="9 10">
    <name type="scientific">Piscibacillus halophilus</name>
    <dbReference type="NCBI Taxonomy" id="571933"/>
    <lineage>
        <taxon>Bacteria</taxon>
        <taxon>Bacillati</taxon>
        <taxon>Bacillota</taxon>
        <taxon>Bacilli</taxon>
        <taxon>Bacillales</taxon>
        <taxon>Bacillaceae</taxon>
        <taxon>Piscibacillus</taxon>
    </lineage>
</organism>
<dbReference type="AlphaFoldDB" id="A0A1H9DQI3"/>
<keyword evidence="6 8" id="KW-1133">Transmembrane helix</keyword>
<feature type="transmembrane region" description="Helical" evidence="8">
    <location>
        <begin position="226"/>
        <end position="244"/>
    </location>
</feature>
<keyword evidence="4 8" id="KW-1003">Cell membrane</keyword>
<evidence type="ECO:0000313" key="9">
    <source>
        <dbReference type="EMBL" id="SEQ15776.1"/>
    </source>
</evidence>
<dbReference type="PANTHER" id="PTHR30269">
    <property type="entry name" value="TRANSMEMBRANE PROTEIN YFCA"/>
    <property type="match status" value="1"/>
</dbReference>
<dbReference type="STRING" id="571933.SAMN05216362_10786"/>
<feature type="transmembrane region" description="Helical" evidence="8">
    <location>
        <begin position="71"/>
        <end position="90"/>
    </location>
</feature>
<gene>
    <name evidence="9" type="ORF">SAMN05216362_10786</name>
</gene>